<evidence type="ECO:0000313" key="3">
    <source>
        <dbReference type="Proteomes" id="UP000217154"/>
    </source>
</evidence>
<feature type="transmembrane region" description="Helical" evidence="1">
    <location>
        <begin position="280"/>
        <end position="303"/>
    </location>
</feature>
<evidence type="ECO:0000313" key="2">
    <source>
        <dbReference type="EMBL" id="ATA52444.1"/>
    </source>
</evidence>
<dbReference type="EMBL" id="CP023284">
    <property type="protein sequence ID" value="ATA52444.1"/>
    <property type="molecule type" value="Genomic_DNA"/>
</dbReference>
<feature type="transmembrane region" description="Helical" evidence="1">
    <location>
        <begin position="24"/>
        <end position="43"/>
    </location>
</feature>
<feature type="transmembrane region" description="Helical" evidence="1">
    <location>
        <begin position="363"/>
        <end position="391"/>
    </location>
</feature>
<sequence>MADSKKPVQEAGGRATTPQRALEAAVAALVLAAVCAVAVYAVWSRNRGFEITDEAYYLLLAIHPAETRYYISAQQWAMAPLWQITGSLASFRMAGFLLLTGSAAVLGMGALAAARGRAASVMPQWPGRIAVIGCAVVCALLYAITINVSPSYNLLASAGAYLSLGLVLLAGDKTAAAGRVGMLGLAGVALAVEFVCKPSSGLATFVLVVIAVLWLDRSGGRKTLALAAVIAGGLFGLAALLFAHTTPTEAAQAFSGGMALFRMVQTEPILTRLGRYAIEFGGYTADAMRSNVFLIVAVLVYLIRKSWVTIGLVIAALVHALVAAEYFSYGMAQYVEYMQRALVLLALMLAVAWQTVPVRSRWLFVLLAMLPYTVAMGTGNALFGQVIISLASWGALMALAAYARPVATRDAVASMAILVGFVGLTSAQILVSKAKIPYNLNERMDRQSFAVTIGPLGRVKVDAGTRQFMHEIDAAIAKCRIAPGAPFLGLYNVPGLALALNAVPVETPWLNNVAQADAVLASNEALADKAVVAIRLNIDASLPPLPAALKGFPANFEHCGDAVFPHEQQKIQIWSGLRQRWPPD</sequence>
<feature type="transmembrane region" description="Helical" evidence="1">
    <location>
        <begin position="91"/>
        <end position="113"/>
    </location>
</feature>
<feature type="transmembrane region" description="Helical" evidence="1">
    <location>
        <begin position="125"/>
        <end position="145"/>
    </location>
</feature>
<keyword evidence="1" id="KW-1133">Transmembrane helix</keyword>
<proteinExistence type="predicted"/>
<evidence type="ECO:0000256" key="1">
    <source>
        <dbReference type="SAM" id="Phobius"/>
    </source>
</evidence>
<name>A0A250DDW5_9BURK</name>
<dbReference type="RefSeq" id="WP_095743517.1">
    <property type="nucleotide sequence ID" value="NZ_CP023284.1"/>
</dbReference>
<feature type="transmembrane region" description="Helical" evidence="1">
    <location>
        <begin position="310"/>
        <end position="331"/>
    </location>
</feature>
<accession>A0A250DDW5</accession>
<evidence type="ECO:0008006" key="4">
    <source>
        <dbReference type="Google" id="ProtNLM"/>
    </source>
</evidence>
<dbReference type="Proteomes" id="UP000217154">
    <property type="component" value="Chromosome"/>
</dbReference>
<organism evidence="2 3">
    <name type="scientific">Variovorax boronicumulans</name>
    <dbReference type="NCBI Taxonomy" id="436515"/>
    <lineage>
        <taxon>Bacteria</taxon>
        <taxon>Pseudomonadati</taxon>
        <taxon>Pseudomonadota</taxon>
        <taxon>Betaproteobacteria</taxon>
        <taxon>Burkholderiales</taxon>
        <taxon>Comamonadaceae</taxon>
        <taxon>Variovorax</taxon>
    </lineage>
</organism>
<dbReference type="AlphaFoldDB" id="A0A250DDW5"/>
<feature type="transmembrane region" description="Helical" evidence="1">
    <location>
        <begin position="176"/>
        <end position="194"/>
    </location>
</feature>
<keyword evidence="1" id="KW-0472">Membrane</keyword>
<protein>
    <recommendedName>
        <fullName evidence="4">Glycosyltransferase RgtA/B/C/D-like domain-containing protein</fullName>
    </recommendedName>
</protein>
<reference evidence="2 3" key="1">
    <citation type="submission" date="2017-09" db="EMBL/GenBank/DDBJ databases">
        <title>The diverse metabolic capabilities of V. boronicumulans make it an excellent choice for continued studies on novel biodegradation.</title>
        <authorList>
            <person name="Sun S."/>
        </authorList>
    </citation>
    <scope>NUCLEOTIDE SEQUENCE [LARGE SCALE GENOMIC DNA]</scope>
    <source>
        <strain evidence="2 3">J1</strain>
    </source>
</reference>
<feature type="transmembrane region" description="Helical" evidence="1">
    <location>
        <begin position="151"/>
        <end position="169"/>
    </location>
</feature>
<feature type="transmembrane region" description="Helical" evidence="1">
    <location>
        <begin position="411"/>
        <end position="431"/>
    </location>
</feature>
<feature type="transmembrane region" description="Helical" evidence="1">
    <location>
        <begin position="337"/>
        <end position="356"/>
    </location>
</feature>
<keyword evidence="1" id="KW-0812">Transmembrane</keyword>
<feature type="transmembrane region" description="Helical" evidence="1">
    <location>
        <begin position="223"/>
        <end position="243"/>
    </location>
</feature>
<gene>
    <name evidence="2" type="ORF">CKY39_03845</name>
</gene>
<dbReference type="KEGG" id="vbo:CKY39_03845"/>